<comment type="caution">
    <text evidence="4">The sequence shown here is derived from an EMBL/GenBank/DDBJ whole genome shotgun (WGS) entry which is preliminary data.</text>
</comment>
<dbReference type="Gene3D" id="3.40.47.10">
    <property type="match status" value="1"/>
</dbReference>
<sequence>MSNASNDPIALVAFDSIWSQSAVVLIWANAVTSPVSAVDHFMLAMSSPIRPPRARHEQRAAARLLQVAGALRRAVASKQQVQNPLFSSALIMAERSPEAPLLRSRSSRLSDFKQSIKLKYVKLGYHYMITHGMFSSACSSFIVAAQLSTFSLVDLRDLWNHLRFNLVSVVLCSTLLVFFSTVYFLTRPRPVYLLDFACHEPDESWKCSRKLFLERSKLSGSFTEENLEFQHKILERSGLGENTYLPDAVLNVPPNPCMDEAWKEAKDVVFGAIDELIAKTNIKPKDIGILVVNCSLFNPTPSLSTMVVNHYKLKENIVSYNLGGMGCSAGPISIDLTKNLLQVHPNSYALVISMENITLNWYFGNDRSMLKLTGTQDKKYAYEKWERPNHLSLMIMKGFISSDIRGGVPNSENAKDFLDFIEEQFQSSSKALAATLIIKMVTSKYNDLGSVRGHILRMNDMAAQL</sequence>
<evidence type="ECO:0000313" key="4">
    <source>
        <dbReference type="EMBL" id="KAG6507747.1"/>
    </source>
</evidence>
<feature type="domain" description="FAE" evidence="3">
    <location>
        <begin position="183"/>
        <end position="370"/>
    </location>
</feature>
<dbReference type="GO" id="GO:0016747">
    <property type="term" value="F:acyltransferase activity, transferring groups other than amino-acyl groups"/>
    <property type="evidence" value="ECO:0007669"/>
    <property type="project" value="InterPro"/>
</dbReference>
<keyword evidence="1" id="KW-0808">Transferase</keyword>
<gene>
    <name evidence="4" type="ORF">ZIOFF_033098</name>
</gene>
<keyword evidence="2" id="KW-1133">Transmembrane helix</keyword>
<dbReference type="PANTHER" id="PTHR31561">
    <property type="entry name" value="3-KETOACYL-COA SYNTHASE"/>
    <property type="match status" value="1"/>
</dbReference>
<reference evidence="4 5" key="1">
    <citation type="submission" date="2020-08" db="EMBL/GenBank/DDBJ databases">
        <title>Plant Genome Project.</title>
        <authorList>
            <person name="Zhang R.-G."/>
        </authorList>
    </citation>
    <scope>NUCLEOTIDE SEQUENCE [LARGE SCALE GENOMIC DNA]</scope>
    <source>
        <tissue evidence="4">Rhizome</tissue>
    </source>
</reference>
<dbReference type="InterPro" id="IPR012392">
    <property type="entry name" value="3-ktacl-CoA_syn"/>
</dbReference>
<feature type="transmembrane region" description="Helical" evidence="2">
    <location>
        <begin position="164"/>
        <end position="185"/>
    </location>
</feature>
<keyword evidence="5" id="KW-1185">Reference proteome</keyword>
<dbReference type="Proteomes" id="UP000734854">
    <property type="component" value="Unassembled WGS sequence"/>
</dbReference>
<dbReference type="EMBL" id="JACMSC010000009">
    <property type="protein sequence ID" value="KAG6507747.1"/>
    <property type="molecule type" value="Genomic_DNA"/>
</dbReference>
<dbReference type="InterPro" id="IPR013601">
    <property type="entry name" value="FAE1_typ3_polyketide_synth"/>
</dbReference>
<evidence type="ECO:0000259" key="3">
    <source>
        <dbReference type="Pfam" id="PF08392"/>
    </source>
</evidence>
<evidence type="ECO:0000256" key="2">
    <source>
        <dbReference type="SAM" id="Phobius"/>
    </source>
</evidence>
<dbReference type="AlphaFoldDB" id="A0A8J5GJF9"/>
<dbReference type="InterPro" id="IPR016039">
    <property type="entry name" value="Thiolase-like"/>
</dbReference>
<keyword evidence="2" id="KW-0472">Membrane</keyword>
<organism evidence="4 5">
    <name type="scientific">Zingiber officinale</name>
    <name type="common">Ginger</name>
    <name type="synonym">Amomum zingiber</name>
    <dbReference type="NCBI Taxonomy" id="94328"/>
    <lineage>
        <taxon>Eukaryota</taxon>
        <taxon>Viridiplantae</taxon>
        <taxon>Streptophyta</taxon>
        <taxon>Embryophyta</taxon>
        <taxon>Tracheophyta</taxon>
        <taxon>Spermatophyta</taxon>
        <taxon>Magnoliopsida</taxon>
        <taxon>Liliopsida</taxon>
        <taxon>Zingiberales</taxon>
        <taxon>Zingiberaceae</taxon>
        <taxon>Zingiber</taxon>
    </lineage>
</organism>
<dbReference type="GO" id="GO:0016020">
    <property type="term" value="C:membrane"/>
    <property type="evidence" value="ECO:0007669"/>
    <property type="project" value="InterPro"/>
</dbReference>
<protein>
    <recommendedName>
        <fullName evidence="3">FAE domain-containing protein</fullName>
    </recommendedName>
</protein>
<name>A0A8J5GJF9_ZINOF</name>
<dbReference type="Pfam" id="PF08392">
    <property type="entry name" value="FAE1_CUT1_RppA"/>
    <property type="match status" value="1"/>
</dbReference>
<keyword evidence="2" id="KW-0812">Transmembrane</keyword>
<evidence type="ECO:0000256" key="1">
    <source>
        <dbReference type="ARBA" id="ARBA00023315"/>
    </source>
</evidence>
<proteinExistence type="predicted"/>
<dbReference type="GO" id="GO:0006633">
    <property type="term" value="P:fatty acid biosynthetic process"/>
    <property type="evidence" value="ECO:0007669"/>
    <property type="project" value="InterPro"/>
</dbReference>
<dbReference type="SUPFAM" id="SSF53901">
    <property type="entry name" value="Thiolase-like"/>
    <property type="match status" value="1"/>
</dbReference>
<accession>A0A8J5GJF9</accession>
<keyword evidence="1" id="KW-0012">Acyltransferase</keyword>
<evidence type="ECO:0000313" key="5">
    <source>
        <dbReference type="Proteomes" id="UP000734854"/>
    </source>
</evidence>